<proteinExistence type="predicted"/>
<gene>
    <name evidence="2" type="ORF">Lche_2992</name>
    <name evidence="3" type="ORF">NCTC11976_00589</name>
</gene>
<keyword evidence="1" id="KW-0175">Coiled coil</keyword>
<dbReference type="Proteomes" id="UP000054921">
    <property type="component" value="Unassembled WGS sequence"/>
</dbReference>
<reference evidence="2 4" key="1">
    <citation type="submission" date="2015-11" db="EMBL/GenBank/DDBJ databases">
        <title>Genomic analysis of 38 Legionella species identifies large and diverse effector repertoires.</title>
        <authorList>
            <person name="Burstein D."/>
            <person name="Amaro F."/>
            <person name="Zusman T."/>
            <person name="Lifshitz Z."/>
            <person name="Cohen O."/>
            <person name="Gilbert J.A."/>
            <person name="Pupko T."/>
            <person name="Shuman H.A."/>
            <person name="Segal G."/>
        </authorList>
    </citation>
    <scope>NUCLEOTIDE SEQUENCE [LARGE SCALE GENOMIC DNA]</scope>
    <source>
        <strain evidence="2 4">ORW</strain>
    </source>
</reference>
<feature type="coiled-coil region" evidence="1">
    <location>
        <begin position="408"/>
        <end position="454"/>
    </location>
</feature>
<dbReference type="AlphaFoldDB" id="A0A0W0SBP4"/>
<evidence type="ECO:0000256" key="1">
    <source>
        <dbReference type="SAM" id="Coils"/>
    </source>
</evidence>
<dbReference type="Proteomes" id="UP000277577">
    <property type="component" value="Chromosome"/>
</dbReference>
<sequence>MPSSKDKNPDINKKFKAIKDKIQTEVEDKLRREEARDKLRKDIEGLIAAQYTLSPQQFAEEEIAVKQAIEKLVLVLSQPPHQRSLLAEIPMDSIENMTKRGHLTVIAKQLDENFLIGIEKILKNSDFEMTANGETIALSDLYNQCKTELTKNGKEPNFEDVLLRMYSKESPFYKKLNAIVGAYNDPSSTSDEERKMAFLLNIAIHKAGLMKREFEVHKTPDLLYRGQSFGSPIFKQKFARVQDLQKKGQLASLAPEQLVEINIVDIIAKKNVSMTSNIDIAKGFAGNGGVVLHVCNPEQLADYYAVANVSALPNEAEFMSRIPDDVAMIPIEIIETQGIYHIQVMCIHSQNTQLYQSTRLHDLRNYLKNFVDKEINEPLYGFFNSSMKNQINSDNFNSFGAPSQDLYSREYTQQQKKLMKELMSAIEESEKHPLVDIAKQNEFLEKTIKILKNLYETNPTANQKQELDTINAMFQDFSAAATNLSVTHKMASPNEIIASEQKKMDKNLQGKRLWLAGMTSEAERKLIEPLRKDLDALLLVNASLTEKRKAANNILDVLKANPGIGAYFKVLEESIKNVIKSAEKIEKQEQILMRDASIVVPLEGVLRKSF</sequence>
<evidence type="ECO:0000313" key="5">
    <source>
        <dbReference type="Proteomes" id="UP000277577"/>
    </source>
</evidence>
<dbReference type="EMBL" id="LNXW01000013">
    <property type="protein sequence ID" value="KTC80972.1"/>
    <property type="molecule type" value="Genomic_DNA"/>
</dbReference>
<evidence type="ECO:0000313" key="3">
    <source>
        <dbReference type="EMBL" id="VEB33936.1"/>
    </source>
</evidence>
<dbReference type="PATRIC" id="fig|28084.5.peg.3249"/>
<feature type="coiled-coil region" evidence="1">
    <location>
        <begin position="541"/>
        <end position="588"/>
    </location>
</feature>
<evidence type="ECO:0000313" key="4">
    <source>
        <dbReference type="Proteomes" id="UP000054921"/>
    </source>
</evidence>
<name>A0A0W0SBP4_9GAMM</name>
<organism evidence="2 4">
    <name type="scientific">Legionella cherrii</name>
    <dbReference type="NCBI Taxonomy" id="28084"/>
    <lineage>
        <taxon>Bacteria</taxon>
        <taxon>Pseudomonadati</taxon>
        <taxon>Pseudomonadota</taxon>
        <taxon>Gammaproteobacteria</taxon>
        <taxon>Legionellales</taxon>
        <taxon>Legionellaceae</taxon>
        <taxon>Legionella</taxon>
    </lineage>
</organism>
<evidence type="ECO:0000313" key="2">
    <source>
        <dbReference type="EMBL" id="KTC80972.1"/>
    </source>
</evidence>
<reference evidence="3 5" key="2">
    <citation type="submission" date="2018-12" db="EMBL/GenBank/DDBJ databases">
        <authorList>
            <consortium name="Pathogen Informatics"/>
        </authorList>
    </citation>
    <scope>NUCLEOTIDE SEQUENCE [LARGE SCALE GENOMIC DNA]</scope>
    <source>
        <strain evidence="3 5">NCTC11976</strain>
    </source>
</reference>
<dbReference type="EMBL" id="LR134173">
    <property type="protein sequence ID" value="VEB33936.1"/>
    <property type="molecule type" value="Genomic_DNA"/>
</dbReference>
<protein>
    <submittedName>
        <fullName evidence="2">SidE-like protein</fullName>
    </submittedName>
    <submittedName>
        <fullName evidence="3">Similar to Sid proteins</fullName>
    </submittedName>
</protein>
<accession>A0A0W0SBP4</accession>
<keyword evidence="5" id="KW-1185">Reference proteome</keyword>